<dbReference type="InterPro" id="IPR024079">
    <property type="entry name" value="MetalloPept_cat_dom_sf"/>
</dbReference>
<dbReference type="Gene3D" id="3.40.390.10">
    <property type="entry name" value="Collagenase (Catalytic Domain)"/>
    <property type="match status" value="1"/>
</dbReference>
<feature type="domain" description="Peptidase M12A" evidence="12">
    <location>
        <begin position="59"/>
        <end position="257"/>
    </location>
</feature>
<dbReference type="SMART" id="SM00235">
    <property type="entry name" value="ZnMc"/>
    <property type="match status" value="1"/>
</dbReference>
<evidence type="ECO:0000256" key="1">
    <source>
        <dbReference type="ARBA" id="ARBA00022670"/>
    </source>
</evidence>
<dbReference type="GO" id="GO:0008270">
    <property type="term" value="F:zinc ion binding"/>
    <property type="evidence" value="ECO:0007669"/>
    <property type="project" value="UniProtKB-UniRule"/>
</dbReference>
<dbReference type="EC" id="3.4.24.-" evidence="11"/>
<evidence type="ECO:0000256" key="2">
    <source>
        <dbReference type="ARBA" id="ARBA00022723"/>
    </source>
</evidence>
<dbReference type="PANTHER" id="PTHR10127:SF814">
    <property type="entry name" value="MEPRIN A SUBUNIT BETA"/>
    <property type="match status" value="1"/>
</dbReference>
<evidence type="ECO:0000256" key="3">
    <source>
        <dbReference type="ARBA" id="ARBA00022729"/>
    </source>
</evidence>
<keyword evidence="7" id="KW-0865">Zymogen</keyword>
<dbReference type="InterPro" id="IPR006026">
    <property type="entry name" value="Peptidase_Metallo"/>
</dbReference>
<keyword evidence="1 10" id="KW-0645">Protease</keyword>
<evidence type="ECO:0000256" key="8">
    <source>
        <dbReference type="ARBA" id="ARBA00023157"/>
    </source>
</evidence>
<feature type="binding site" evidence="10">
    <location>
        <position position="165"/>
    </location>
    <ligand>
        <name>Zn(2+)</name>
        <dbReference type="ChEBI" id="CHEBI:29105"/>
        <note>catalytic</note>
    </ligand>
</feature>
<evidence type="ECO:0000256" key="9">
    <source>
        <dbReference type="ARBA" id="ARBA00023180"/>
    </source>
</evidence>
<name>A0A7G3AXJ1_LUTLO</name>
<comment type="cofactor">
    <cofactor evidence="10 11">
        <name>Zn(2+)</name>
        <dbReference type="ChEBI" id="CHEBI:29105"/>
    </cofactor>
    <text evidence="10 11">Binds 1 zinc ion per subunit.</text>
</comment>
<keyword evidence="4 10" id="KW-0378">Hydrolase</keyword>
<dbReference type="PANTHER" id="PTHR10127">
    <property type="entry name" value="DISCOIDIN, CUB, EGF, LAMININ , AND ZINC METALLOPROTEASE DOMAIN CONTAINING"/>
    <property type="match status" value="1"/>
</dbReference>
<evidence type="ECO:0000259" key="12">
    <source>
        <dbReference type="PROSITE" id="PS51864"/>
    </source>
</evidence>
<evidence type="ECO:0000256" key="10">
    <source>
        <dbReference type="PROSITE-ProRule" id="PRU01211"/>
    </source>
</evidence>
<dbReference type="InterPro" id="IPR001506">
    <property type="entry name" value="Peptidase_M12A"/>
</dbReference>
<evidence type="ECO:0000256" key="11">
    <source>
        <dbReference type="RuleBase" id="RU361183"/>
    </source>
</evidence>
<evidence type="ECO:0000256" key="7">
    <source>
        <dbReference type="ARBA" id="ARBA00023145"/>
    </source>
</evidence>
<dbReference type="GO" id="GO:0004222">
    <property type="term" value="F:metalloendopeptidase activity"/>
    <property type="evidence" value="ECO:0007669"/>
    <property type="project" value="UniProtKB-UniRule"/>
</dbReference>
<accession>A0A7G3AXJ1</accession>
<feature type="binding site" evidence="10">
    <location>
        <position position="155"/>
    </location>
    <ligand>
        <name>Zn(2+)</name>
        <dbReference type="ChEBI" id="CHEBI:29105"/>
        <note>catalytic</note>
    </ligand>
</feature>
<organism evidence="13">
    <name type="scientific">Lutzomyia longipalpis</name>
    <name type="common">Sand fly</name>
    <dbReference type="NCBI Taxonomy" id="7200"/>
    <lineage>
        <taxon>Eukaryota</taxon>
        <taxon>Metazoa</taxon>
        <taxon>Ecdysozoa</taxon>
        <taxon>Arthropoda</taxon>
        <taxon>Hexapoda</taxon>
        <taxon>Insecta</taxon>
        <taxon>Pterygota</taxon>
        <taxon>Neoptera</taxon>
        <taxon>Endopterygota</taxon>
        <taxon>Diptera</taxon>
        <taxon>Nematocera</taxon>
        <taxon>Psychodoidea</taxon>
        <taxon>Psychodidae</taxon>
        <taxon>Lutzomyia</taxon>
        <taxon>Lutzomyia</taxon>
    </lineage>
</organism>
<feature type="signal peptide" evidence="11">
    <location>
        <begin position="1"/>
        <end position="16"/>
    </location>
</feature>
<reference evidence="13" key="1">
    <citation type="journal article" date="2020" name="BMC">
        <title>Leishmania infection induces a limited differential gene expression in the sand fly midgut.</title>
        <authorList>
            <person name="Coutinho-Abreu I.V."/>
            <person name="Serafim T.D."/>
            <person name="Meneses C."/>
            <person name="Kamhawi S."/>
            <person name="Oliveira F."/>
            <person name="Valenzuela J.G."/>
        </authorList>
    </citation>
    <scope>NUCLEOTIDE SEQUENCE</scope>
    <source>
        <strain evidence="13">Jacobina</strain>
        <tissue evidence="13">Midgut</tissue>
    </source>
</reference>
<evidence type="ECO:0000313" key="13">
    <source>
        <dbReference type="EMBL" id="MBC1176837.1"/>
    </source>
</evidence>
<dbReference type="CDD" id="cd04280">
    <property type="entry name" value="ZnMc_astacin_like"/>
    <property type="match status" value="1"/>
</dbReference>
<keyword evidence="6 10" id="KW-0482">Metalloprotease</keyword>
<keyword evidence="3 11" id="KW-0732">Signal</keyword>
<dbReference type="PROSITE" id="PS51864">
    <property type="entry name" value="ASTACIN"/>
    <property type="match status" value="1"/>
</dbReference>
<feature type="chain" id="PRO_5029036313" description="Metalloendopeptidase" evidence="11">
    <location>
        <begin position="17"/>
        <end position="260"/>
    </location>
</feature>
<keyword evidence="2 10" id="KW-0479">Metal-binding</keyword>
<dbReference type="SUPFAM" id="SSF55486">
    <property type="entry name" value="Metalloproteases ('zincins'), catalytic domain"/>
    <property type="match status" value="1"/>
</dbReference>
<evidence type="ECO:0000256" key="5">
    <source>
        <dbReference type="ARBA" id="ARBA00022833"/>
    </source>
</evidence>
<dbReference type="EMBL" id="GITU01008134">
    <property type="protein sequence ID" value="MBC1176837.1"/>
    <property type="molecule type" value="Transcribed_RNA"/>
</dbReference>
<evidence type="ECO:0000256" key="6">
    <source>
        <dbReference type="ARBA" id="ARBA00023049"/>
    </source>
</evidence>
<dbReference type="GO" id="GO:0006508">
    <property type="term" value="P:proteolysis"/>
    <property type="evidence" value="ECO:0007669"/>
    <property type="project" value="UniProtKB-KW"/>
</dbReference>
<feature type="disulfide bond" evidence="10">
    <location>
        <begin position="101"/>
        <end position="256"/>
    </location>
</feature>
<feature type="active site" evidence="10">
    <location>
        <position position="156"/>
    </location>
</feature>
<dbReference type="PRINTS" id="PR00480">
    <property type="entry name" value="ASTACIN"/>
</dbReference>
<keyword evidence="8 10" id="KW-1015">Disulfide bond</keyword>
<feature type="binding site" evidence="10">
    <location>
        <position position="159"/>
    </location>
    <ligand>
        <name>Zn(2+)</name>
        <dbReference type="ChEBI" id="CHEBI:29105"/>
        <note>catalytic</note>
    </ligand>
</feature>
<comment type="caution">
    <text evidence="10">Lacks conserved residue(s) required for the propagation of feature annotation.</text>
</comment>
<dbReference type="VEuPathDB" id="VectorBase:LLONM1_005630"/>
<keyword evidence="9" id="KW-0325">Glycoprotein</keyword>
<dbReference type="Pfam" id="PF01400">
    <property type="entry name" value="Astacin"/>
    <property type="match status" value="1"/>
</dbReference>
<proteinExistence type="predicted"/>
<sequence>MKSTLVVLSILATALANPLGQHEVLEQPIEEMGDFFEGDMELTETQRRTVFDGMIDGRTGLLNVRYRWPDNTLAYDFASDVNQEQRNYVELALRNISGHTCLKFVRRTNQVDYVLVTTDATGCSSYVGRINGMQTLKLKSNTPGSGCWRFGTVVHEFIHALGFHHSQAAYNRDDYVIIKWENIEAGKENNFNLRDRTTTTMFDLDYDYGSVMHYSKTSFSVNGQPTIVPIKDGVTIGQREGMSELDIRRLNRMYNCPSGQ</sequence>
<evidence type="ECO:0000256" key="4">
    <source>
        <dbReference type="ARBA" id="ARBA00022801"/>
    </source>
</evidence>
<protein>
    <recommendedName>
        <fullName evidence="11">Metalloendopeptidase</fullName>
        <ecNumber evidence="11">3.4.24.-</ecNumber>
    </recommendedName>
</protein>
<keyword evidence="5 10" id="KW-0862">Zinc</keyword>
<dbReference type="FunFam" id="3.40.390.10:FF:000015">
    <property type="entry name" value="Meprin A subunit"/>
    <property type="match status" value="1"/>
</dbReference>
<dbReference type="InterPro" id="IPR034035">
    <property type="entry name" value="Astacin-like_dom"/>
</dbReference>
<dbReference type="AlphaFoldDB" id="A0A7G3AXJ1"/>